<dbReference type="InterPro" id="IPR001599">
    <property type="entry name" value="Macroglobln_a2"/>
</dbReference>
<dbReference type="Pfam" id="PF01835">
    <property type="entry name" value="MG2"/>
    <property type="match status" value="1"/>
</dbReference>
<evidence type="ECO:0000256" key="8">
    <source>
        <dbReference type="SAM" id="MobiDB-lite"/>
    </source>
</evidence>
<evidence type="ECO:0000259" key="12">
    <source>
        <dbReference type="SMART" id="SM01361"/>
    </source>
</evidence>
<dbReference type="Gene3D" id="2.60.40.10">
    <property type="entry name" value="Immunoglobulins"/>
    <property type="match status" value="2"/>
</dbReference>
<dbReference type="FunFam" id="2.60.40.1930:FF:000001">
    <property type="entry name" value="CD109 isoform 3"/>
    <property type="match status" value="1"/>
</dbReference>
<dbReference type="InterPro" id="IPR036595">
    <property type="entry name" value="A-macroglobulin_rcpt-bd_sf"/>
</dbReference>
<dbReference type="InterPro" id="IPR041813">
    <property type="entry name" value="A2M_TED"/>
</dbReference>
<dbReference type="PANTHER" id="PTHR11412:SF136">
    <property type="entry name" value="CD109 ANTIGEN"/>
    <property type="match status" value="1"/>
</dbReference>
<dbReference type="GO" id="GO:0007399">
    <property type="term" value="P:nervous system development"/>
    <property type="evidence" value="ECO:0007669"/>
    <property type="project" value="UniProtKB-ARBA"/>
</dbReference>
<dbReference type="InterPro" id="IPR041555">
    <property type="entry name" value="MG3"/>
</dbReference>
<dbReference type="Pfam" id="PF00207">
    <property type="entry name" value="A2M"/>
    <property type="match status" value="1"/>
</dbReference>
<keyword evidence="4" id="KW-0722">Serine protease inhibitor</keyword>
<evidence type="ECO:0000259" key="11">
    <source>
        <dbReference type="SMART" id="SM01360"/>
    </source>
</evidence>
<dbReference type="InterPro" id="IPR002890">
    <property type="entry name" value="MG2"/>
</dbReference>
<dbReference type="SUPFAM" id="SSF81296">
    <property type="entry name" value="E set domains"/>
    <property type="match status" value="1"/>
</dbReference>
<feature type="compositionally biased region" description="Acidic residues" evidence="8">
    <location>
        <begin position="665"/>
        <end position="674"/>
    </location>
</feature>
<dbReference type="SUPFAM" id="SSF48239">
    <property type="entry name" value="Terpenoid cyclases/Protein prenyltransferases"/>
    <property type="match status" value="1"/>
</dbReference>
<reference evidence="14" key="1">
    <citation type="submission" date="2025-08" db="UniProtKB">
        <authorList>
            <consortium name="RefSeq"/>
        </authorList>
    </citation>
    <scope>IDENTIFICATION</scope>
    <source>
        <tissue evidence="14">White muscle</tissue>
    </source>
</reference>
<dbReference type="GO" id="GO:0004867">
    <property type="term" value="F:serine-type endopeptidase inhibitor activity"/>
    <property type="evidence" value="ECO:0007669"/>
    <property type="project" value="UniProtKB-KW"/>
</dbReference>
<dbReference type="InterPro" id="IPR008930">
    <property type="entry name" value="Terpenoid_cyclase/PrenylTrfase"/>
</dbReference>
<dbReference type="FunFam" id="1.50.10.20:FF:000001">
    <property type="entry name" value="CD109 isoform 1"/>
    <property type="match status" value="1"/>
</dbReference>
<dbReference type="GO" id="GO:0005615">
    <property type="term" value="C:extracellular space"/>
    <property type="evidence" value="ECO:0007669"/>
    <property type="project" value="InterPro"/>
</dbReference>
<feature type="compositionally biased region" description="Low complexity" evidence="8">
    <location>
        <begin position="499"/>
        <end position="516"/>
    </location>
</feature>
<dbReference type="Gene3D" id="2.60.120.1540">
    <property type="match status" value="1"/>
</dbReference>
<feature type="domain" description="Alpha-macroglobulin receptor-binding" evidence="12">
    <location>
        <begin position="1279"/>
        <end position="1363"/>
    </location>
</feature>
<dbReference type="SMART" id="SM01360">
    <property type="entry name" value="A2M"/>
    <property type="match status" value="1"/>
</dbReference>
<dbReference type="Pfam" id="PF07678">
    <property type="entry name" value="TED_complement"/>
    <property type="match status" value="1"/>
</dbReference>
<evidence type="ECO:0000313" key="14">
    <source>
        <dbReference type="RefSeq" id="XP_038818500.1"/>
    </source>
</evidence>
<dbReference type="Gene3D" id="2.60.40.690">
    <property type="entry name" value="Alpha-macroglobulin, receptor-binding domain"/>
    <property type="match status" value="1"/>
</dbReference>
<dbReference type="CTD" id="135228"/>
<dbReference type="InterPro" id="IPR009048">
    <property type="entry name" value="A-macroglobulin_rcpt-bd"/>
</dbReference>
<sequence>MEWFQVLGFLGLFVVFNGAQSTPRPSMAPGPSYLISVPRVLRPGVPITLSVTILTKAVEVQVVTEIVNGNNTVVTETTIIQGGSTEVLVLSPIPDSELSYWHPYTLVVKGYVGMGNMVFTNSTVLRFNPKSSSTFIQTDKANYRPGQVVKIRAVSIYPDGKPYKGKIDIIIKDPKANMIRQWLSLDSVLGVLSQEFQLSKNPSLGKWTIVTSVNEVVSEKQFNVEHYVLPRFEVWIEAPSVLHHDDTLWGMVTAKYMYGKPVRGHMNITYLHRFHGIGMSSDDHKEIHGSTEFSFDVPDYQAMYKRSADNMYEDYENDEFLTIIVYVTESLTGLTYHSTMEVGVVKCRYNLAFRGYPSYIKPSLNFTAELKISTYNKWPLTREDQGKTVTISVTQQRHSPWSWKLDDLGLMLPRVLLNSTGPGLPPMPDEIPVQTMVLPVPADGVIPIHIQLSDKVATLTVDASFKDGYKMLQVYSSYKSPSKSYLQIQKSRSTPQVMSRGQVLSSGRGSSSSLTLTPQESWAPLACIVVYCVHSDGEIFNDALHVPIAQDLKNKVSLSWSEDRARPADEVSLKVSVAEPGSLVGILVVDQATRWPHSHNDITKDMVLEEMAEYDRKTTGDMRMGDPYSVFTTSGIMVLTDAKLEKMGEQLRPQFPGEGIQLPGDEGDDMEQEEQEPRERRDFPETWLWLDTNTGDSTTAEFPLTLPDSITTWVATAFVMSADLGLGIIETPAKLTVFQDFFLSLNLPAFIIRGELLVVEVTLFNYLEQDLEVMVIVSQSDSFEFVFPDNEELSMASTRTVSVGSQNGTSVLFPIRLLVLGEIPISVEAKSSVASDAVRRMVLVKPEGLEQSFSKTMFLELVGSEKSLSREVAFTFPADVVEGSQRAQVTAVGDILGPSITGLESLIQMPSGCGEQNMIHFAPNIYVIQYLTASGQADHDTLIKATSYMMKGYERELSYQRDDGSFSAFGDSDYSGSTWLSAFVLKCFLQARPFISIDGRVLVSTAAWLGAQQGKDGAFLEPGRVIHTELQGGLDGPVSLTAYVLMALLVDDIYKVGVSGALVFLETRLALGISSNYSLCLATYALSLANRESAERALAQLMGRAEMKDGVPSWSSSGIGLSESWQPRSADIEMAAYLLLSLHKLSRLEEGFSLMKWLSQQRNYLGGYSSTQDTVIALQALSEYAVYSGSQLINLHITVNTAPSTTVASFHINYTNYLLYQSREFNVFYNLESRGLSRKWRDTAQEAFDLHIELFDTNMYYIHLYICTSLLEGQGINQTGMAILDVGLLSGFILAQDGIETNDVVRRVETPPGKVILYLDSVTTEEMCVKVPLVMDFKVANVQDATVLIYDYYEPRRKTVRTYQSYWRYDMGACSFCGEDCSQSPYAGKEGKIQEKQSIHTCDQLGALGESGADSPEVSEQCSAWRLDSLEDPPQHRSAVCPLRPQLAQERPPPPVALAAAPPSSMGVGVVELGDGTDRARSGRPRVASKLSNRMDMSINWSKERVVSLQASSLRTSSRKLHL</sequence>
<proteinExistence type="inferred from homology"/>
<keyword evidence="3 9" id="KW-0732">Signal</keyword>
<dbReference type="InterPro" id="IPR050473">
    <property type="entry name" value="A2M/Complement_sys"/>
</dbReference>
<dbReference type="InterPro" id="IPR019742">
    <property type="entry name" value="MacrogloblnA2_CS"/>
</dbReference>
<dbReference type="Pfam" id="PF07677">
    <property type="entry name" value="A2M_recep"/>
    <property type="match status" value="1"/>
</dbReference>
<dbReference type="KEGG" id="snh:120019257"/>
<dbReference type="Pfam" id="PF07703">
    <property type="entry name" value="A2M_BRD"/>
    <property type="match status" value="1"/>
</dbReference>
<evidence type="ECO:0000256" key="3">
    <source>
        <dbReference type="ARBA" id="ARBA00022729"/>
    </source>
</evidence>
<dbReference type="SUPFAM" id="SSF49410">
    <property type="entry name" value="Alpha-macroglobulin receptor domain"/>
    <property type="match status" value="1"/>
</dbReference>
<feature type="signal peptide" evidence="9">
    <location>
        <begin position="1"/>
        <end position="21"/>
    </location>
</feature>
<keyword evidence="7" id="KW-0325">Glycoprotein</keyword>
<feature type="domain" description="Alpha-2-macroglobulin" evidence="11">
    <location>
        <begin position="686"/>
        <end position="777"/>
    </location>
</feature>
<keyword evidence="13" id="KW-1185">Reference proteome</keyword>
<protein>
    <submittedName>
        <fullName evidence="14">CD109 antigen</fullName>
    </submittedName>
</protein>
<comment type="similarity">
    <text evidence="1">Belongs to the protease inhibitor I39 (alpha-2-macroglobulin) family.</text>
</comment>
<evidence type="ECO:0000256" key="9">
    <source>
        <dbReference type="SAM" id="SignalP"/>
    </source>
</evidence>
<evidence type="ECO:0000256" key="6">
    <source>
        <dbReference type="ARBA" id="ARBA00023157"/>
    </source>
</evidence>
<dbReference type="Gene3D" id="2.60.40.1930">
    <property type="match status" value="3"/>
</dbReference>
<evidence type="ECO:0000313" key="13">
    <source>
        <dbReference type="Proteomes" id="UP000808372"/>
    </source>
</evidence>
<dbReference type="RefSeq" id="XP_038818500.1">
    <property type="nucleotide sequence ID" value="XM_038962572.1"/>
</dbReference>
<evidence type="ECO:0000256" key="5">
    <source>
        <dbReference type="ARBA" id="ARBA00022966"/>
    </source>
</evidence>
<feature type="chain" id="PRO_5035805256" evidence="9">
    <location>
        <begin position="22"/>
        <end position="1523"/>
    </location>
</feature>
<evidence type="ECO:0000259" key="10">
    <source>
        <dbReference type="SMART" id="SM01359"/>
    </source>
</evidence>
<dbReference type="InterPro" id="IPR013783">
    <property type="entry name" value="Ig-like_fold"/>
</dbReference>
<feature type="region of interest" description="Disordered" evidence="8">
    <location>
        <begin position="490"/>
        <end position="516"/>
    </location>
</feature>
<feature type="domain" description="Alpha-2-macroglobulin bait region" evidence="10">
    <location>
        <begin position="448"/>
        <end position="596"/>
    </location>
</feature>
<dbReference type="SMART" id="SM01359">
    <property type="entry name" value="A2M_N_2"/>
    <property type="match status" value="1"/>
</dbReference>
<dbReference type="InterPro" id="IPR014756">
    <property type="entry name" value="Ig_E-set"/>
</dbReference>
<gene>
    <name evidence="14" type="primary">cd109</name>
</gene>
<evidence type="ECO:0000256" key="4">
    <source>
        <dbReference type="ARBA" id="ARBA00022900"/>
    </source>
</evidence>
<evidence type="ECO:0000256" key="1">
    <source>
        <dbReference type="ARBA" id="ARBA00010952"/>
    </source>
</evidence>
<keyword evidence="5" id="KW-0882">Thioester bond</keyword>
<dbReference type="InterPro" id="IPR047565">
    <property type="entry name" value="Alpha-macroglob_thiol-ester_cl"/>
</dbReference>
<feature type="region of interest" description="Disordered" evidence="8">
    <location>
        <begin position="654"/>
        <end position="681"/>
    </location>
</feature>
<dbReference type="Gene3D" id="1.50.10.20">
    <property type="match status" value="1"/>
</dbReference>
<dbReference type="Gene3D" id="2.60.40.1940">
    <property type="match status" value="1"/>
</dbReference>
<dbReference type="Pfam" id="PF17791">
    <property type="entry name" value="MG3"/>
    <property type="match status" value="1"/>
</dbReference>
<keyword evidence="2" id="KW-0646">Protease inhibitor</keyword>
<dbReference type="PANTHER" id="PTHR11412">
    <property type="entry name" value="MACROGLOBULIN / COMPLEMENT"/>
    <property type="match status" value="1"/>
</dbReference>
<dbReference type="GeneID" id="120019257"/>
<dbReference type="InterPro" id="IPR011625">
    <property type="entry name" value="A2M_N_BRD"/>
</dbReference>
<name>A0A8U0P5F5_SALNM</name>
<keyword evidence="6" id="KW-1015">Disulfide bond</keyword>
<dbReference type="Proteomes" id="UP000808372">
    <property type="component" value="Chromosome 24"/>
</dbReference>
<dbReference type="InterPro" id="IPR011626">
    <property type="entry name" value="Alpha-macroglobulin_TED"/>
</dbReference>
<dbReference type="Gene3D" id="6.20.50.160">
    <property type="match status" value="1"/>
</dbReference>
<dbReference type="SMART" id="SM01361">
    <property type="entry name" value="A2M_recep"/>
    <property type="match status" value="1"/>
</dbReference>
<dbReference type="PROSITE" id="PS00477">
    <property type="entry name" value="ALPHA_2_MACROGLOBULIN"/>
    <property type="match status" value="1"/>
</dbReference>
<dbReference type="CDD" id="cd02897">
    <property type="entry name" value="A2M_2"/>
    <property type="match status" value="1"/>
</dbReference>
<organism evidence="13 14">
    <name type="scientific">Salvelinus namaycush</name>
    <name type="common">Lake trout</name>
    <name type="synonym">Salmo namaycush</name>
    <dbReference type="NCBI Taxonomy" id="8040"/>
    <lineage>
        <taxon>Eukaryota</taxon>
        <taxon>Metazoa</taxon>
        <taxon>Chordata</taxon>
        <taxon>Craniata</taxon>
        <taxon>Vertebrata</taxon>
        <taxon>Euteleostomi</taxon>
        <taxon>Actinopterygii</taxon>
        <taxon>Neopterygii</taxon>
        <taxon>Teleostei</taxon>
        <taxon>Protacanthopterygii</taxon>
        <taxon>Salmoniformes</taxon>
        <taxon>Salmonidae</taxon>
        <taxon>Salmoninae</taxon>
        <taxon>Salvelinus</taxon>
    </lineage>
</organism>
<accession>A0A8U0P5F5</accession>
<dbReference type="Gene3D" id="2.20.130.20">
    <property type="match status" value="1"/>
</dbReference>
<dbReference type="SMART" id="SM01419">
    <property type="entry name" value="Thiol-ester_cl"/>
    <property type="match status" value="1"/>
</dbReference>
<evidence type="ECO:0000256" key="2">
    <source>
        <dbReference type="ARBA" id="ARBA00022690"/>
    </source>
</evidence>
<evidence type="ECO:0000256" key="7">
    <source>
        <dbReference type="ARBA" id="ARBA00023180"/>
    </source>
</evidence>